<proteinExistence type="predicted"/>
<evidence type="ECO:0000313" key="2">
    <source>
        <dbReference type="Proteomes" id="UP001358586"/>
    </source>
</evidence>
<dbReference type="Proteomes" id="UP001358586">
    <property type="component" value="Chromosome 2"/>
</dbReference>
<comment type="caution">
    <text evidence="1">The sequence shown here is derived from an EMBL/GenBank/DDBJ whole genome shotgun (WGS) entry which is preliminary data.</text>
</comment>
<evidence type="ECO:0000313" key="1">
    <source>
        <dbReference type="EMBL" id="KAK5843269.1"/>
    </source>
</evidence>
<gene>
    <name evidence="1" type="ORF">PVK06_005721</name>
</gene>
<accession>A0ABR0QVS5</accession>
<dbReference type="EMBL" id="JARKNE010000002">
    <property type="protein sequence ID" value="KAK5843269.1"/>
    <property type="molecule type" value="Genomic_DNA"/>
</dbReference>
<name>A0ABR0QVS5_GOSAR</name>
<keyword evidence="2" id="KW-1185">Reference proteome</keyword>
<evidence type="ECO:0008006" key="3">
    <source>
        <dbReference type="Google" id="ProtNLM"/>
    </source>
</evidence>
<organism evidence="1 2">
    <name type="scientific">Gossypium arboreum</name>
    <name type="common">Tree cotton</name>
    <name type="synonym">Gossypium nanking</name>
    <dbReference type="NCBI Taxonomy" id="29729"/>
    <lineage>
        <taxon>Eukaryota</taxon>
        <taxon>Viridiplantae</taxon>
        <taxon>Streptophyta</taxon>
        <taxon>Embryophyta</taxon>
        <taxon>Tracheophyta</taxon>
        <taxon>Spermatophyta</taxon>
        <taxon>Magnoliopsida</taxon>
        <taxon>eudicotyledons</taxon>
        <taxon>Gunneridae</taxon>
        <taxon>Pentapetalae</taxon>
        <taxon>rosids</taxon>
        <taxon>malvids</taxon>
        <taxon>Malvales</taxon>
        <taxon>Malvaceae</taxon>
        <taxon>Malvoideae</taxon>
        <taxon>Gossypium</taxon>
    </lineage>
</organism>
<sequence length="72" mass="8601">MGCGPYRFFWKALYKLDTTPKVRVFTWRVGHVILPMNVKIALIRRSFEQRCPKYRVEDETLIHDGSFNRRVG</sequence>
<protein>
    <recommendedName>
        <fullName evidence="3">Reverse transcriptase zinc-binding domain-containing protein</fullName>
    </recommendedName>
</protein>
<reference evidence="1 2" key="1">
    <citation type="submission" date="2023-03" db="EMBL/GenBank/DDBJ databases">
        <title>WGS of Gossypium arboreum.</title>
        <authorList>
            <person name="Yu D."/>
        </authorList>
    </citation>
    <scope>NUCLEOTIDE SEQUENCE [LARGE SCALE GENOMIC DNA]</scope>
    <source>
        <tissue evidence="1">Leaf</tissue>
    </source>
</reference>